<feature type="transmembrane region" description="Helical" evidence="1">
    <location>
        <begin position="21"/>
        <end position="41"/>
    </location>
</feature>
<keyword evidence="4" id="KW-1185">Reference proteome</keyword>
<accession>A0A518CPA8</accession>
<dbReference type="RefSeq" id="WP_144996289.1">
    <property type="nucleotide sequence ID" value="NZ_CP036281.1"/>
</dbReference>
<name>A0A518CPA8_9PLAN</name>
<feature type="domain" description="TadE-like" evidence="2">
    <location>
        <begin position="20"/>
        <end position="62"/>
    </location>
</feature>
<dbReference type="KEGG" id="plon:Pla110_28040"/>
<evidence type="ECO:0000259" key="2">
    <source>
        <dbReference type="Pfam" id="PF07811"/>
    </source>
</evidence>
<keyword evidence="1" id="KW-0472">Membrane</keyword>
<keyword evidence="1" id="KW-1133">Transmembrane helix</keyword>
<dbReference type="Proteomes" id="UP000317178">
    <property type="component" value="Chromosome"/>
</dbReference>
<dbReference type="Pfam" id="PF07811">
    <property type="entry name" value="TadE"/>
    <property type="match status" value="1"/>
</dbReference>
<proteinExistence type="predicted"/>
<protein>
    <submittedName>
        <fullName evidence="3">TadE-like protein</fullName>
    </submittedName>
</protein>
<dbReference type="AlphaFoldDB" id="A0A518CPA8"/>
<dbReference type="InterPro" id="IPR012495">
    <property type="entry name" value="TadE-like_dom"/>
</dbReference>
<keyword evidence="1" id="KW-0812">Transmembrane</keyword>
<sequence length="167" mass="18180">MKTSPLHRINSFRCSEQRRGAAAVEFALTAPIFLILILGVVEIGTVLDVSNKLETAVRGGCRLASTDWVTVVPEGVSLNEKIVSDIENYLQAVGVPKEHVVIQIVGAEGDMEGQPFDLNDPDNEHGLFKVSATIPYGNVGTFSSKYMTQRDVSASLVFRSGRVNLFQ</sequence>
<dbReference type="OrthoDB" id="261466at2"/>
<evidence type="ECO:0000256" key="1">
    <source>
        <dbReference type="SAM" id="Phobius"/>
    </source>
</evidence>
<organism evidence="3 4">
    <name type="scientific">Polystyrenella longa</name>
    <dbReference type="NCBI Taxonomy" id="2528007"/>
    <lineage>
        <taxon>Bacteria</taxon>
        <taxon>Pseudomonadati</taxon>
        <taxon>Planctomycetota</taxon>
        <taxon>Planctomycetia</taxon>
        <taxon>Planctomycetales</taxon>
        <taxon>Planctomycetaceae</taxon>
        <taxon>Polystyrenella</taxon>
    </lineage>
</organism>
<reference evidence="3 4" key="1">
    <citation type="submission" date="2019-02" db="EMBL/GenBank/DDBJ databases">
        <title>Deep-cultivation of Planctomycetes and their phenomic and genomic characterization uncovers novel biology.</title>
        <authorList>
            <person name="Wiegand S."/>
            <person name="Jogler M."/>
            <person name="Boedeker C."/>
            <person name="Pinto D."/>
            <person name="Vollmers J."/>
            <person name="Rivas-Marin E."/>
            <person name="Kohn T."/>
            <person name="Peeters S.H."/>
            <person name="Heuer A."/>
            <person name="Rast P."/>
            <person name="Oberbeckmann S."/>
            <person name="Bunk B."/>
            <person name="Jeske O."/>
            <person name="Meyerdierks A."/>
            <person name="Storesund J.E."/>
            <person name="Kallscheuer N."/>
            <person name="Luecker S."/>
            <person name="Lage O.M."/>
            <person name="Pohl T."/>
            <person name="Merkel B.J."/>
            <person name="Hornburger P."/>
            <person name="Mueller R.-W."/>
            <person name="Bruemmer F."/>
            <person name="Labrenz M."/>
            <person name="Spormann A.M."/>
            <person name="Op den Camp H."/>
            <person name="Overmann J."/>
            <person name="Amann R."/>
            <person name="Jetten M.S.M."/>
            <person name="Mascher T."/>
            <person name="Medema M.H."/>
            <person name="Devos D.P."/>
            <person name="Kaster A.-K."/>
            <person name="Ovreas L."/>
            <person name="Rohde M."/>
            <person name="Galperin M.Y."/>
            <person name="Jogler C."/>
        </authorList>
    </citation>
    <scope>NUCLEOTIDE SEQUENCE [LARGE SCALE GENOMIC DNA]</scope>
    <source>
        <strain evidence="3 4">Pla110</strain>
    </source>
</reference>
<dbReference type="EMBL" id="CP036281">
    <property type="protein sequence ID" value="QDU81067.1"/>
    <property type="molecule type" value="Genomic_DNA"/>
</dbReference>
<evidence type="ECO:0000313" key="4">
    <source>
        <dbReference type="Proteomes" id="UP000317178"/>
    </source>
</evidence>
<gene>
    <name evidence="3" type="ORF">Pla110_28040</name>
</gene>
<evidence type="ECO:0000313" key="3">
    <source>
        <dbReference type="EMBL" id="QDU81067.1"/>
    </source>
</evidence>